<feature type="transmembrane region" description="Helical" evidence="1">
    <location>
        <begin position="45"/>
        <end position="63"/>
    </location>
</feature>
<sequence length="147" mass="16498">MNSQHHSMQNYLRLLAMAVLSYIAMFALMYAMVNTFADVFANLNQFYMAALMVFPMILIELLLMRAMYPNRAMNMAIVAFSLLVFAASWFMIREQTGVGDVQFLKSMIPHHSGAVLMCENATLGDAEISALCADIVPGQQAEIDKMR</sequence>
<keyword evidence="1" id="KW-0812">Transmembrane</keyword>
<dbReference type="Proteomes" id="UP000539538">
    <property type="component" value="Unassembled WGS sequence"/>
</dbReference>
<gene>
    <name evidence="3" type="ORF">GGQ99_000188</name>
</gene>
<evidence type="ECO:0000313" key="3">
    <source>
        <dbReference type="EMBL" id="MBB4648466.1"/>
    </source>
</evidence>
<dbReference type="EMBL" id="JACHOT010000001">
    <property type="protein sequence ID" value="MBB4648466.1"/>
    <property type="molecule type" value="Genomic_DNA"/>
</dbReference>
<dbReference type="InterPro" id="IPR005183">
    <property type="entry name" value="DUF305_CopM-like"/>
</dbReference>
<feature type="transmembrane region" description="Helical" evidence="1">
    <location>
        <begin position="75"/>
        <end position="92"/>
    </location>
</feature>
<evidence type="ECO:0000256" key="1">
    <source>
        <dbReference type="SAM" id="Phobius"/>
    </source>
</evidence>
<feature type="domain" description="DUF305" evidence="2">
    <location>
        <begin position="100"/>
        <end position="147"/>
    </location>
</feature>
<accession>A0ABR6KXB6</accession>
<dbReference type="InterPro" id="IPR012347">
    <property type="entry name" value="Ferritin-like"/>
</dbReference>
<name>A0ABR6KXB6_9HYPH</name>
<comment type="caution">
    <text evidence="3">The sequence shown here is derived from an EMBL/GenBank/DDBJ whole genome shotgun (WGS) entry which is preliminary data.</text>
</comment>
<organism evidence="3 4">
    <name type="scientific">Aminobacter niigataensis</name>
    <dbReference type="NCBI Taxonomy" id="83265"/>
    <lineage>
        <taxon>Bacteria</taxon>
        <taxon>Pseudomonadati</taxon>
        <taxon>Pseudomonadota</taxon>
        <taxon>Alphaproteobacteria</taxon>
        <taxon>Hyphomicrobiales</taxon>
        <taxon>Phyllobacteriaceae</taxon>
        <taxon>Aminobacter</taxon>
    </lineage>
</organism>
<dbReference type="Gene3D" id="1.20.1260.10">
    <property type="match status" value="1"/>
</dbReference>
<feature type="transmembrane region" description="Helical" evidence="1">
    <location>
        <begin position="12"/>
        <end position="33"/>
    </location>
</feature>
<evidence type="ECO:0000313" key="4">
    <source>
        <dbReference type="Proteomes" id="UP000539538"/>
    </source>
</evidence>
<dbReference type="Pfam" id="PF03713">
    <property type="entry name" value="DUF305"/>
    <property type="match status" value="1"/>
</dbReference>
<proteinExistence type="predicted"/>
<keyword evidence="1" id="KW-1133">Transmembrane helix</keyword>
<protein>
    <submittedName>
        <fullName evidence="3">Glucan phosphoethanolaminetransferase (Alkaline phosphatase superfamily)</fullName>
    </submittedName>
</protein>
<keyword evidence="4" id="KW-1185">Reference proteome</keyword>
<evidence type="ECO:0000259" key="2">
    <source>
        <dbReference type="Pfam" id="PF03713"/>
    </source>
</evidence>
<reference evidence="3 4" key="1">
    <citation type="submission" date="2020-08" db="EMBL/GenBank/DDBJ databases">
        <title>Genomic Encyclopedia of Type Strains, Phase IV (KMG-IV): sequencing the most valuable type-strain genomes for metagenomic binning, comparative biology and taxonomic classification.</title>
        <authorList>
            <person name="Goeker M."/>
        </authorList>
    </citation>
    <scope>NUCLEOTIDE SEQUENCE [LARGE SCALE GENOMIC DNA]</scope>
    <source>
        <strain evidence="3 4">DSM 7050</strain>
    </source>
</reference>
<dbReference type="RefSeq" id="WP_246389367.1">
    <property type="nucleotide sequence ID" value="NZ_BAAAVZ010000008.1"/>
</dbReference>
<keyword evidence="1" id="KW-0472">Membrane</keyword>